<keyword evidence="1" id="KW-0238">DNA-binding</keyword>
<dbReference type="PANTHER" id="PTHR33221">
    <property type="entry name" value="WINGED HELIX-TURN-HELIX TRANSCRIPTIONAL REGULATOR, RRF2 FAMILY"/>
    <property type="match status" value="1"/>
</dbReference>
<dbReference type="EMBL" id="JALPRX010000023">
    <property type="protein sequence ID" value="MCK8784041.1"/>
    <property type="molecule type" value="Genomic_DNA"/>
</dbReference>
<dbReference type="Pfam" id="PF02082">
    <property type="entry name" value="Rrf2"/>
    <property type="match status" value="1"/>
</dbReference>
<evidence type="ECO:0000256" key="2">
    <source>
        <dbReference type="SAM" id="MobiDB-lite"/>
    </source>
</evidence>
<protein>
    <submittedName>
        <fullName evidence="3">Rrf2 family transcriptional regulator</fullName>
    </submittedName>
</protein>
<dbReference type="SUPFAM" id="SSF46785">
    <property type="entry name" value="Winged helix' DNA-binding domain"/>
    <property type="match status" value="1"/>
</dbReference>
<evidence type="ECO:0000256" key="1">
    <source>
        <dbReference type="ARBA" id="ARBA00023125"/>
    </source>
</evidence>
<accession>A0A9X1Y5U7</accession>
<dbReference type="GO" id="GO:0003677">
    <property type="term" value="F:DNA binding"/>
    <property type="evidence" value="ECO:0007669"/>
    <property type="project" value="UniProtKB-KW"/>
</dbReference>
<dbReference type="InterPro" id="IPR036388">
    <property type="entry name" value="WH-like_DNA-bd_sf"/>
</dbReference>
<dbReference type="InterPro" id="IPR036390">
    <property type="entry name" value="WH_DNA-bd_sf"/>
</dbReference>
<keyword evidence="4" id="KW-1185">Reference proteome</keyword>
<dbReference type="GO" id="GO:0003700">
    <property type="term" value="F:DNA-binding transcription factor activity"/>
    <property type="evidence" value="ECO:0007669"/>
    <property type="project" value="TreeGrafter"/>
</dbReference>
<proteinExistence type="predicted"/>
<dbReference type="GO" id="GO:0005829">
    <property type="term" value="C:cytosol"/>
    <property type="evidence" value="ECO:0007669"/>
    <property type="project" value="TreeGrafter"/>
</dbReference>
<feature type="region of interest" description="Disordered" evidence="2">
    <location>
        <begin position="102"/>
        <end position="129"/>
    </location>
</feature>
<reference evidence="3" key="1">
    <citation type="submission" date="2022-04" db="EMBL/GenBank/DDBJ databases">
        <title>Roseomonas acroporae sp. nov., isolated from coral Acropora digitifera.</title>
        <authorList>
            <person name="Sun H."/>
        </authorList>
    </citation>
    <scope>NUCLEOTIDE SEQUENCE</scope>
    <source>
        <strain evidence="3">NAR14</strain>
    </source>
</reference>
<dbReference type="NCBIfam" id="TIGR00738">
    <property type="entry name" value="rrf2_super"/>
    <property type="match status" value="1"/>
</dbReference>
<dbReference type="InterPro" id="IPR000944">
    <property type="entry name" value="Tscrpt_reg_Rrf2"/>
</dbReference>
<evidence type="ECO:0000313" key="3">
    <source>
        <dbReference type="EMBL" id="MCK8784041.1"/>
    </source>
</evidence>
<dbReference type="AlphaFoldDB" id="A0A9X1Y5U7"/>
<name>A0A9X1Y5U7_9PROT</name>
<dbReference type="Proteomes" id="UP001139516">
    <property type="component" value="Unassembled WGS sequence"/>
</dbReference>
<organism evidence="3 4">
    <name type="scientific">Roseomonas acroporae</name>
    <dbReference type="NCBI Taxonomy" id="2937791"/>
    <lineage>
        <taxon>Bacteria</taxon>
        <taxon>Pseudomonadati</taxon>
        <taxon>Pseudomonadota</taxon>
        <taxon>Alphaproteobacteria</taxon>
        <taxon>Acetobacterales</taxon>
        <taxon>Roseomonadaceae</taxon>
        <taxon>Roseomonas</taxon>
    </lineage>
</organism>
<dbReference type="PROSITE" id="PS51197">
    <property type="entry name" value="HTH_RRF2_2"/>
    <property type="match status" value="1"/>
</dbReference>
<gene>
    <name evidence="3" type="ORF">M0638_06560</name>
</gene>
<sequence>MRLTVYTDYSLRMLIHLAAKEGELATIGEVAAAYGISQHHLTKVAHRLGVAGFVTTVRGKGGGLRLGRPAAAIRLGEVVRHTEPDMALVPCLEIARHHAAAGHAGTAGPGPDGPDTDAAGMGGTATDDAEAGLAAPGHGVCRIAPACRLRGVLVEARQAFLAVLDRYTLADLACQPAVLRALLDLPEPAARGAVA</sequence>
<dbReference type="PANTHER" id="PTHR33221:SF4">
    <property type="entry name" value="HTH-TYPE TRANSCRIPTIONAL REPRESSOR NSRR"/>
    <property type="match status" value="1"/>
</dbReference>
<evidence type="ECO:0000313" key="4">
    <source>
        <dbReference type="Proteomes" id="UP001139516"/>
    </source>
</evidence>
<dbReference type="Gene3D" id="1.10.10.10">
    <property type="entry name" value="Winged helix-like DNA-binding domain superfamily/Winged helix DNA-binding domain"/>
    <property type="match status" value="1"/>
</dbReference>
<comment type="caution">
    <text evidence="3">The sequence shown here is derived from an EMBL/GenBank/DDBJ whole genome shotgun (WGS) entry which is preliminary data.</text>
</comment>
<dbReference type="RefSeq" id="WP_248666167.1">
    <property type="nucleotide sequence ID" value="NZ_JALPRX010000023.1"/>
</dbReference>